<comment type="cofactor">
    <cofactor evidence="1">
        <name>Mg(2+)</name>
        <dbReference type="ChEBI" id="CHEBI:18420"/>
    </cofactor>
</comment>
<dbReference type="Pfam" id="PF04848">
    <property type="entry name" value="Pox_A22"/>
    <property type="match status" value="1"/>
</dbReference>
<evidence type="ECO:0000256" key="4">
    <source>
        <dbReference type="ARBA" id="ARBA00022763"/>
    </source>
</evidence>
<dbReference type="EMBL" id="PP711852">
    <property type="protein sequence ID" value="XBH23851.1"/>
    <property type="molecule type" value="Genomic_DNA"/>
</dbReference>
<evidence type="ECO:0000256" key="8">
    <source>
        <dbReference type="ARBA" id="ARBA00023204"/>
    </source>
</evidence>
<keyword evidence="7" id="KW-0233">DNA recombination</keyword>
<comment type="similarity">
    <text evidence="2">Belongs to the RuvC family. Poxviruses-type subfamily.</text>
</comment>
<dbReference type="GO" id="GO:0000287">
    <property type="term" value="F:magnesium ion binding"/>
    <property type="evidence" value="ECO:0007669"/>
    <property type="project" value="InterPro"/>
</dbReference>
<evidence type="ECO:0000256" key="6">
    <source>
        <dbReference type="ARBA" id="ARBA00022842"/>
    </source>
</evidence>
<evidence type="ECO:0000256" key="7">
    <source>
        <dbReference type="ARBA" id="ARBA00023172"/>
    </source>
</evidence>
<keyword evidence="6" id="KW-0460">Magnesium</keyword>
<reference evidence="9" key="1">
    <citation type="journal article" date="2024" name="Microbiome">
        <title>Substantial viral diversity in bats and rodents from East Africa: insights into evolution, recombination, and cocirculation.</title>
        <authorList>
            <person name="Wang D."/>
            <person name="Yang X."/>
            <person name="Ren Z."/>
            <person name="Hu B."/>
            <person name="Zhao H."/>
            <person name="Yang K."/>
            <person name="Shi P."/>
            <person name="Zhang Z."/>
            <person name="Feng Q."/>
            <person name="Nawenja C.V."/>
            <person name="Obanda V."/>
            <person name="Robert K."/>
            <person name="Nalikka B."/>
            <person name="Waruhiu C.N."/>
            <person name="Ochola G.O."/>
            <person name="Onyuok S.O."/>
            <person name="Ochieng H."/>
            <person name="Li B."/>
            <person name="Zhu Y."/>
            <person name="Si H."/>
            <person name="Yin J."/>
            <person name="Kristiansen K."/>
            <person name="Jin X."/>
            <person name="Xu X."/>
            <person name="Xiao M."/>
            <person name="Agwanda B."/>
            <person name="Ommeh S."/>
            <person name="Li J."/>
            <person name="Shi Z.L."/>
        </authorList>
    </citation>
    <scope>NUCLEOTIDE SEQUENCE</scope>
    <source>
        <strain evidence="9">1A/Uganda/UGR70/2019</strain>
    </source>
</reference>
<evidence type="ECO:0000256" key="5">
    <source>
        <dbReference type="ARBA" id="ARBA00022801"/>
    </source>
</evidence>
<keyword evidence="3" id="KW-0540">Nuclease</keyword>
<evidence type="ECO:0000256" key="3">
    <source>
        <dbReference type="ARBA" id="ARBA00022722"/>
    </source>
</evidence>
<dbReference type="InterPro" id="IPR012337">
    <property type="entry name" value="RNaseH-like_sf"/>
</dbReference>
<keyword evidence="8" id="KW-0234">DNA repair</keyword>
<keyword evidence="4" id="KW-0227">DNA damage</keyword>
<evidence type="ECO:0000256" key="2">
    <source>
        <dbReference type="ARBA" id="ARBA00008810"/>
    </source>
</evidence>
<sequence length="123" mass="13848">MSKLDWSARWEDRVVRDVCSVGATIVLIEKQQHRSPHAKLAPFVRGVLYGSGVRVLARNPAMRGGSYRERKRRSVRLFLRRLAVLRIDASGALGRKLDDVADSFNMAIDFLLSSNPRAAKTQN</sequence>
<dbReference type="GO" id="GO:0016788">
    <property type="term" value="F:hydrolase activity, acting on ester bonds"/>
    <property type="evidence" value="ECO:0007669"/>
    <property type="project" value="InterPro"/>
</dbReference>
<evidence type="ECO:0000256" key="1">
    <source>
        <dbReference type="ARBA" id="ARBA00001946"/>
    </source>
</evidence>
<dbReference type="GO" id="GO:0000400">
    <property type="term" value="F:four-way junction DNA binding"/>
    <property type="evidence" value="ECO:0007669"/>
    <property type="project" value="InterPro"/>
</dbReference>
<protein>
    <submittedName>
        <fullName evidence="9">Holliday junction resolvase</fullName>
    </submittedName>
</protein>
<organism evidence="9">
    <name type="scientific">Rousettus bat poxvirus</name>
    <dbReference type="NCBI Taxonomy" id="3141933"/>
    <lineage>
        <taxon>Viruses</taxon>
        <taxon>Varidnaviria</taxon>
        <taxon>Bamfordvirae</taxon>
        <taxon>Nucleocytoviricota</taxon>
        <taxon>Pokkesviricetes</taxon>
        <taxon>Chitovirales</taxon>
        <taxon>Poxviridae</taxon>
    </lineage>
</organism>
<dbReference type="GO" id="GO:0004518">
    <property type="term" value="F:nuclease activity"/>
    <property type="evidence" value="ECO:0007669"/>
    <property type="project" value="UniProtKB-KW"/>
</dbReference>
<dbReference type="SUPFAM" id="SSF53098">
    <property type="entry name" value="Ribonuclease H-like"/>
    <property type="match status" value="1"/>
</dbReference>
<accession>A0AAU7E1U5</accession>
<keyword evidence="5" id="KW-0378">Hydrolase</keyword>
<evidence type="ECO:0000313" key="9">
    <source>
        <dbReference type="EMBL" id="XBH23851.1"/>
    </source>
</evidence>
<name>A0AAU7E1U5_9POXV</name>
<dbReference type="GO" id="GO:0006310">
    <property type="term" value="P:DNA recombination"/>
    <property type="evidence" value="ECO:0007669"/>
    <property type="project" value="UniProtKB-KW"/>
</dbReference>
<dbReference type="InterPro" id="IPR006932">
    <property type="entry name" value="HJ-resolvase_A22"/>
</dbReference>
<dbReference type="GO" id="GO:0006281">
    <property type="term" value="P:DNA repair"/>
    <property type="evidence" value="ECO:0007669"/>
    <property type="project" value="UniProtKB-KW"/>
</dbReference>
<reference evidence="9" key="2">
    <citation type="submission" date="2024-02" db="EMBL/GenBank/DDBJ databases">
        <authorList>
            <person name="Hu B."/>
        </authorList>
    </citation>
    <scope>NUCLEOTIDE SEQUENCE</scope>
    <source>
        <strain evidence="9">1A/Uganda/UGR70/2019</strain>
    </source>
</reference>
<proteinExistence type="inferred from homology"/>